<feature type="region of interest" description="Disordered" evidence="2">
    <location>
        <begin position="435"/>
        <end position="606"/>
    </location>
</feature>
<comment type="caution">
    <text evidence="4">The sequence shown here is derived from an EMBL/GenBank/DDBJ whole genome shotgun (WGS) entry which is preliminary data.</text>
</comment>
<evidence type="ECO:0000313" key="5">
    <source>
        <dbReference type="Proteomes" id="UP001165080"/>
    </source>
</evidence>
<feature type="compositionally biased region" description="Low complexity" evidence="2">
    <location>
        <begin position="538"/>
        <end position="553"/>
    </location>
</feature>
<gene>
    <name evidence="4" type="primary">PLEST007920</name>
    <name evidence="4" type="ORF">PLESTB_001215500</name>
</gene>
<protein>
    <recommendedName>
        <fullName evidence="3">Protein kinase domain-containing protein</fullName>
    </recommendedName>
</protein>
<feature type="region of interest" description="Disordered" evidence="2">
    <location>
        <begin position="224"/>
        <end position="273"/>
    </location>
</feature>
<organism evidence="4 5">
    <name type="scientific">Pleodorina starrii</name>
    <dbReference type="NCBI Taxonomy" id="330485"/>
    <lineage>
        <taxon>Eukaryota</taxon>
        <taxon>Viridiplantae</taxon>
        <taxon>Chlorophyta</taxon>
        <taxon>core chlorophytes</taxon>
        <taxon>Chlorophyceae</taxon>
        <taxon>CS clade</taxon>
        <taxon>Chlamydomonadales</taxon>
        <taxon>Volvocaceae</taxon>
        <taxon>Pleodorina</taxon>
    </lineage>
</organism>
<dbReference type="InterPro" id="IPR017441">
    <property type="entry name" value="Protein_kinase_ATP_BS"/>
</dbReference>
<dbReference type="InterPro" id="IPR000719">
    <property type="entry name" value="Prot_kinase_dom"/>
</dbReference>
<dbReference type="PROSITE" id="PS50011">
    <property type="entry name" value="PROTEIN_KINASE_DOM"/>
    <property type="match status" value="2"/>
</dbReference>
<keyword evidence="1" id="KW-0067">ATP-binding</keyword>
<dbReference type="EMBL" id="BRXU01000018">
    <property type="protein sequence ID" value="GLC57355.1"/>
    <property type="molecule type" value="Genomic_DNA"/>
</dbReference>
<dbReference type="InterPro" id="IPR001245">
    <property type="entry name" value="Ser-Thr/Tyr_kinase_cat_dom"/>
</dbReference>
<sequence>MEVVSTRGGGLPASLETLKLGKALGKGGFAVVRSGTLRTADGAAFPVAVKVLHPEYSDESSQELRLFKDEAALMLQLSHRNIITAYGLLKLPPNFPGLDGHTAPAYALILEMMEGGSLARLMVKQVLAGGVPKYTFSQALGWLIDVASALQYLHNGGKDGFPRIHRDVKLENVLLTAGMRTAKLADFGLQRAIFAQHPGQQHHQPQQPQHQQTAMLVRRSVRTPISSMPRGGPAGPSRLAPESERTSQRQREGSAAKLTLLQPQPPAAPSQRCWSSPTNFVAAVCSEAAEELLATDTLFYAVDNNGLTPVVLPHSPQQQQLQLQLQRPSPRGCRPQQVVDAGAGAAAGDLQGLLPDSRLGLGLGPPSGGGGRVCRQLQLEQQIARRSRSTSQLEQLGGDKDTWPAALVAVASSARERVAAGAAAAAASAAAAAAGVPGQSPSAGDVGRTTYNNNVGKSSKDGNDSANRVVASSFLERSDSGPGLQVALPHSPACPASPARRGTSPRSLVRGPAGASPAATRPSPLGPSPPLLPPARCASSGDGDDGASLAGDSPRSQPRTPTPAGSSPLVSERGPGREPESLTCSPAGPASASDAASAPAAPYTSASVPCGSDLTSVSGRQSPAGLTPSALCSQGSGLAALEAGRQSLTSLREVVLEAGPCAVRLPPPGQEQEQRPAPPLQQQQQKQAGSMRQLGSTAPGAFAGDGGVAAANAADAAAASSGRLQLLTSAAGDADSGRRGAGAPAAIADAGVAVAPGTMLRPTLSAAAGSAVPLVAVDSAARSDFFHAGAPRAGTASGMLGGGGAGGGASGLLERERSSLGQGRGAGGRVRRCSTRISIVTPAVAGGGGDDAVEAAAAATAMLTGTAPISPCGSTTQVQQQQPQQQQQLQLVDVLHLRLGPQNFGVRSVRSSASGGAQLNRQQPAGSAPSSPRGLAAAAAARAAAAGAVAGAGGPQEAAAVARSVRRGSLPGGLTVGRWPSGGVKAVADFEEVFSLTGRTGSLVYLAPEAYKNEPYNDKVDVYSLAVLTYELFGRTSITYTHISTKLPAFSRMICNPDEFAERVAAGYRPPRTNAMARLPPQLWELIEAGWHQDPVQRPDISALLQGLQELVEPLAEAEAEAAGGRGHLGAARCGCVVC</sequence>
<dbReference type="Gene3D" id="1.10.510.10">
    <property type="entry name" value="Transferase(Phosphotransferase) domain 1"/>
    <property type="match status" value="2"/>
</dbReference>
<feature type="binding site" evidence="1">
    <location>
        <position position="50"/>
    </location>
    <ligand>
        <name>ATP</name>
        <dbReference type="ChEBI" id="CHEBI:30616"/>
    </ligand>
</feature>
<feature type="region of interest" description="Disordered" evidence="2">
    <location>
        <begin position="906"/>
        <end position="933"/>
    </location>
</feature>
<accession>A0A9W6BSW0</accession>
<dbReference type="InterPro" id="IPR051681">
    <property type="entry name" value="Ser/Thr_Kinases-Pseudokinases"/>
</dbReference>
<dbReference type="InterPro" id="IPR011009">
    <property type="entry name" value="Kinase-like_dom_sf"/>
</dbReference>
<dbReference type="SMART" id="SM00220">
    <property type="entry name" value="S_TKc"/>
    <property type="match status" value="1"/>
</dbReference>
<dbReference type="PANTHER" id="PTHR44329:SF289">
    <property type="entry name" value="SERINE_THREONINE-PROTEIN KINASE VIK"/>
    <property type="match status" value="1"/>
</dbReference>
<reference evidence="4 5" key="1">
    <citation type="journal article" date="2023" name="Commun. Biol.">
        <title>Reorganization of the ancestral sex-determining regions during the evolution of trioecy in Pleodorina starrii.</title>
        <authorList>
            <person name="Takahashi K."/>
            <person name="Suzuki S."/>
            <person name="Kawai-Toyooka H."/>
            <person name="Yamamoto K."/>
            <person name="Hamaji T."/>
            <person name="Ootsuki R."/>
            <person name="Yamaguchi H."/>
            <person name="Kawachi M."/>
            <person name="Higashiyama T."/>
            <person name="Nozaki H."/>
        </authorList>
    </citation>
    <scope>NUCLEOTIDE SEQUENCE [LARGE SCALE GENOMIC DNA]</scope>
    <source>
        <strain evidence="4 5">NIES-4479</strain>
    </source>
</reference>
<dbReference type="OrthoDB" id="4062651at2759"/>
<evidence type="ECO:0000259" key="3">
    <source>
        <dbReference type="PROSITE" id="PS50011"/>
    </source>
</evidence>
<feature type="compositionally biased region" description="Basic and acidic residues" evidence="2">
    <location>
        <begin position="241"/>
        <end position="254"/>
    </location>
</feature>
<evidence type="ECO:0000313" key="4">
    <source>
        <dbReference type="EMBL" id="GLC57355.1"/>
    </source>
</evidence>
<proteinExistence type="predicted"/>
<keyword evidence="5" id="KW-1185">Reference proteome</keyword>
<feature type="compositionally biased region" description="Low complexity" evidence="2">
    <location>
        <begin position="435"/>
        <end position="444"/>
    </location>
</feature>
<dbReference type="GO" id="GO:0005524">
    <property type="term" value="F:ATP binding"/>
    <property type="evidence" value="ECO:0007669"/>
    <property type="project" value="UniProtKB-UniRule"/>
</dbReference>
<evidence type="ECO:0000256" key="1">
    <source>
        <dbReference type="PROSITE-ProRule" id="PRU10141"/>
    </source>
</evidence>
<dbReference type="Pfam" id="PF07714">
    <property type="entry name" value="PK_Tyr_Ser-Thr"/>
    <property type="match status" value="2"/>
</dbReference>
<dbReference type="GO" id="GO:0004674">
    <property type="term" value="F:protein serine/threonine kinase activity"/>
    <property type="evidence" value="ECO:0007669"/>
    <property type="project" value="TreeGrafter"/>
</dbReference>
<dbReference type="AlphaFoldDB" id="A0A9W6BSW0"/>
<feature type="compositionally biased region" description="Polar residues" evidence="2">
    <location>
        <begin position="554"/>
        <end position="569"/>
    </location>
</feature>
<feature type="compositionally biased region" description="Low complexity" evidence="2">
    <location>
        <begin position="585"/>
        <end position="606"/>
    </location>
</feature>
<keyword evidence="1" id="KW-0547">Nucleotide-binding</keyword>
<name>A0A9W6BSW0_9CHLO</name>
<dbReference type="SUPFAM" id="SSF56112">
    <property type="entry name" value="Protein kinase-like (PK-like)"/>
    <property type="match status" value="2"/>
</dbReference>
<dbReference type="PROSITE" id="PS00107">
    <property type="entry name" value="PROTEIN_KINASE_ATP"/>
    <property type="match status" value="1"/>
</dbReference>
<feature type="domain" description="Protein kinase" evidence="3">
    <location>
        <begin position="733"/>
        <end position="1112"/>
    </location>
</feature>
<dbReference type="Proteomes" id="UP001165080">
    <property type="component" value="Unassembled WGS sequence"/>
</dbReference>
<feature type="domain" description="Protein kinase" evidence="3">
    <location>
        <begin position="18"/>
        <end position="493"/>
    </location>
</feature>
<evidence type="ECO:0000256" key="2">
    <source>
        <dbReference type="SAM" id="MobiDB-lite"/>
    </source>
</evidence>
<dbReference type="PANTHER" id="PTHR44329">
    <property type="entry name" value="SERINE/THREONINE-PROTEIN KINASE TNNI3K-RELATED"/>
    <property type="match status" value="1"/>
</dbReference>
<feature type="compositionally biased region" description="Pro residues" evidence="2">
    <location>
        <begin position="524"/>
        <end position="533"/>
    </location>
</feature>
<feature type="region of interest" description="Disordered" evidence="2">
    <location>
        <begin position="662"/>
        <end position="699"/>
    </location>
</feature>